<reference evidence="2" key="1">
    <citation type="submission" date="2020-02" db="EMBL/GenBank/DDBJ databases">
        <authorList>
            <person name="Meier V. D."/>
        </authorList>
    </citation>
    <scope>NUCLEOTIDE SEQUENCE</scope>
    <source>
        <strain evidence="2">AVDCRST_MAG59</strain>
    </source>
</reference>
<feature type="region of interest" description="Disordered" evidence="1">
    <location>
        <begin position="91"/>
        <end position="123"/>
    </location>
</feature>
<feature type="region of interest" description="Disordered" evidence="1">
    <location>
        <begin position="1"/>
        <end position="45"/>
    </location>
</feature>
<dbReference type="EMBL" id="CADCWF010000084">
    <property type="protein sequence ID" value="CAA9546616.1"/>
    <property type="molecule type" value="Genomic_DNA"/>
</dbReference>
<name>A0A6J4UF02_9BACT</name>
<evidence type="ECO:0000313" key="2">
    <source>
        <dbReference type="EMBL" id="CAA9546616.1"/>
    </source>
</evidence>
<sequence>MRRTGRRSGRSRDLAWHHRLAPGLGTLPRESVGQRPSVPDDGPTVVEVERDTPVVEHRKVGRRARLAGGVGPEPRVGPDYLVHQALDQDGWNGAASGSADWGDTPVGLVAPGDGGGDAAAAAR</sequence>
<protein>
    <submittedName>
        <fullName evidence="2">Uncharacterized protein</fullName>
    </submittedName>
</protein>
<organism evidence="2">
    <name type="scientific">uncultured Thermomicrobiales bacterium</name>
    <dbReference type="NCBI Taxonomy" id="1645740"/>
    <lineage>
        <taxon>Bacteria</taxon>
        <taxon>Pseudomonadati</taxon>
        <taxon>Thermomicrobiota</taxon>
        <taxon>Thermomicrobia</taxon>
        <taxon>Thermomicrobiales</taxon>
        <taxon>environmental samples</taxon>
    </lineage>
</organism>
<accession>A0A6J4UF02</accession>
<evidence type="ECO:0000256" key="1">
    <source>
        <dbReference type="SAM" id="MobiDB-lite"/>
    </source>
</evidence>
<dbReference type="AlphaFoldDB" id="A0A6J4UF02"/>
<gene>
    <name evidence="2" type="ORF">AVDCRST_MAG59-1357</name>
</gene>
<proteinExistence type="predicted"/>